<sequence length="247" mass="27245">MGKLFDGKLVFTQIPLLLKYLPVTMELAVTAMIASLILGLLLALVKIKKVPVLKQLVSIYISVIRGTPILVQLYVTYFGIPMLLKYINFKCGTNYNVNGVAPIVYAFVALALNESAFNAEIIRASLESVDKGQVEAASALGMNYFQALIRIILPEATVVALPSLGNAFIGLIKGTSLAFVCSVVEMTAEGKILAGRNYRYFEVYISLAIIYWVITFVLERVISYLEKKLRVPEDAPALLDIRDTEVE</sequence>
<keyword evidence="2 8" id="KW-0813">Transport</keyword>
<reference evidence="10 12" key="1">
    <citation type="submission" date="2015-09" db="EMBL/GenBank/DDBJ databases">
        <authorList>
            <consortium name="Pathogen Informatics"/>
        </authorList>
    </citation>
    <scope>NUCLEOTIDE SEQUENCE [LARGE SCALE GENOMIC DNA]</scope>
    <source>
        <strain evidence="10 12">2789STDY5834962</strain>
    </source>
</reference>
<keyword evidence="4 8" id="KW-0812">Transmembrane</keyword>
<dbReference type="AlphaFoldDB" id="A0A173USR1"/>
<dbReference type="PROSITE" id="PS50928">
    <property type="entry name" value="ABC_TM1"/>
    <property type="match status" value="1"/>
</dbReference>
<dbReference type="Proteomes" id="UP000554488">
    <property type="component" value="Unassembled WGS sequence"/>
</dbReference>
<dbReference type="GO" id="GO:0022857">
    <property type="term" value="F:transmembrane transporter activity"/>
    <property type="evidence" value="ECO:0007669"/>
    <property type="project" value="InterPro"/>
</dbReference>
<dbReference type="FunFam" id="1.10.3720.10:FF:000006">
    <property type="entry name" value="Glutamate/aspartate ABC transporter, permease protein GltK"/>
    <property type="match status" value="1"/>
</dbReference>
<dbReference type="PANTHER" id="PTHR30614:SF0">
    <property type="entry name" value="L-CYSTINE TRANSPORT SYSTEM PERMEASE PROTEIN TCYL"/>
    <property type="match status" value="1"/>
</dbReference>
<evidence type="ECO:0000256" key="5">
    <source>
        <dbReference type="ARBA" id="ARBA00022970"/>
    </source>
</evidence>
<dbReference type="GO" id="GO:0006865">
    <property type="term" value="P:amino acid transport"/>
    <property type="evidence" value="ECO:0007669"/>
    <property type="project" value="UniProtKB-KW"/>
</dbReference>
<evidence type="ECO:0000256" key="6">
    <source>
        <dbReference type="ARBA" id="ARBA00022989"/>
    </source>
</evidence>
<dbReference type="SUPFAM" id="SSF161098">
    <property type="entry name" value="MetI-like"/>
    <property type="match status" value="1"/>
</dbReference>
<evidence type="ECO:0000256" key="8">
    <source>
        <dbReference type="RuleBase" id="RU363032"/>
    </source>
</evidence>
<dbReference type="Gene3D" id="1.10.3720.10">
    <property type="entry name" value="MetI-like"/>
    <property type="match status" value="1"/>
</dbReference>
<feature type="transmembrane region" description="Helical" evidence="8">
    <location>
        <begin position="203"/>
        <end position="222"/>
    </location>
</feature>
<keyword evidence="7 8" id="KW-0472">Membrane</keyword>
<proteinExistence type="inferred from homology"/>
<dbReference type="InterPro" id="IPR035906">
    <property type="entry name" value="MetI-like_sf"/>
</dbReference>
<evidence type="ECO:0000256" key="1">
    <source>
        <dbReference type="ARBA" id="ARBA00004651"/>
    </source>
</evidence>
<evidence type="ECO:0000313" key="12">
    <source>
        <dbReference type="Proteomes" id="UP000095727"/>
    </source>
</evidence>
<evidence type="ECO:0000256" key="4">
    <source>
        <dbReference type="ARBA" id="ARBA00022692"/>
    </source>
</evidence>
<evidence type="ECO:0000259" key="9">
    <source>
        <dbReference type="PROSITE" id="PS50928"/>
    </source>
</evidence>
<dbReference type="InterPro" id="IPR000515">
    <property type="entry name" value="MetI-like"/>
</dbReference>
<feature type="domain" description="ABC transmembrane type-1" evidence="9">
    <location>
        <begin position="21"/>
        <end position="222"/>
    </location>
</feature>
<dbReference type="Pfam" id="PF00528">
    <property type="entry name" value="BPD_transp_1"/>
    <property type="match status" value="1"/>
</dbReference>
<gene>
    <name evidence="10" type="primary">yxeN</name>
    <name evidence="10" type="ORF">ERS852574_03164</name>
    <name evidence="11" type="ORF">HUU93_05315</name>
</gene>
<reference evidence="11 13" key="3">
    <citation type="submission" date="2020-07" db="EMBL/GenBank/DDBJ databases">
        <title>Bacterial metabolism rescues the inhibition of intestinal drug absorption by food and drug additives.</title>
        <authorList>
            <person name="Zou L."/>
            <person name="Spanogiannopoulos P."/>
            <person name="Chien H.-C."/>
            <person name="Pieper L.M."/>
            <person name="Cai W."/>
            <person name="Khuri N."/>
            <person name="Pottel J."/>
            <person name="Vora B."/>
            <person name="Ni Z."/>
            <person name="Tsakalozou E."/>
            <person name="Zhang W."/>
            <person name="Shoichet B.K."/>
            <person name="Giacomini K.M."/>
            <person name="Turnbaugh P.J."/>
        </authorList>
    </citation>
    <scope>NUCLEOTIDE SEQUENCE [LARGE SCALE GENOMIC DNA]</scope>
    <source>
        <strain evidence="11 13">F22</strain>
    </source>
</reference>
<organism evidence="10 12">
    <name type="scientific">Coprococcus comes</name>
    <dbReference type="NCBI Taxonomy" id="410072"/>
    <lineage>
        <taxon>Bacteria</taxon>
        <taxon>Bacillati</taxon>
        <taxon>Bacillota</taxon>
        <taxon>Clostridia</taxon>
        <taxon>Lachnospirales</taxon>
        <taxon>Lachnospiraceae</taxon>
        <taxon>Coprococcus</taxon>
    </lineage>
</organism>
<accession>A0A173USR1</accession>
<dbReference type="InterPro" id="IPR043429">
    <property type="entry name" value="ArtM/GltK/GlnP/TcyL/YhdX-like"/>
</dbReference>
<protein>
    <submittedName>
        <fullName evidence="11">Amino acid ABC transporter permease</fullName>
    </submittedName>
    <submittedName>
        <fullName evidence="10">Probable amino-acid permease protein yxeN</fullName>
    </submittedName>
</protein>
<dbReference type="RefSeq" id="WP_055158585.1">
    <property type="nucleotide sequence ID" value="NZ_CYXR01000039.1"/>
</dbReference>
<dbReference type="EMBL" id="JABWDC010000014">
    <property type="protein sequence ID" value="NUN86029.1"/>
    <property type="molecule type" value="Genomic_DNA"/>
</dbReference>
<evidence type="ECO:0000256" key="7">
    <source>
        <dbReference type="ARBA" id="ARBA00023136"/>
    </source>
</evidence>
<evidence type="ECO:0000313" key="10">
    <source>
        <dbReference type="EMBL" id="CUN17396.1"/>
    </source>
</evidence>
<dbReference type="GO" id="GO:0043190">
    <property type="term" value="C:ATP-binding cassette (ABC) transporter complex"/>
    <property type="evidence" value="ECO:0007669"/>
    <property type="project" value="InterPro"/>
</dbReference>
<reference evidence="11 13" key="2">
    <citation type="submission" date="2020-04" db="EMBL/GenBank/DDBJ databases">
        <authorList>
            <person name="Pieper L."/>
        </authorList>
    </citation>
    <scope>NUCLEOTIDE SEQUENCE [LARGE SCALE GENOMIC DNA]</scope>
    <source>
        <strain evidence="11 13">F22</strain>
    </source>
</reference>
<evidence type="ECO:0000313" key="11">
    <source>
        <dbReference type="EMBL" id="NUN86029.1"/>
    </source>
</evidence>
<dbReference type="CDD" id="cd06261">
    <property type="entry name" value="TM_PBP2"/>
    <property type="match status" value="1"/>
</dbReference>
<feature type="transmembrane region" description="Helical" evidence="8">
    <location>
        <begin position="20"/>
        <end position="45"/>
    </location>
</feature>
<keyword evidence="6 8" id="KW-1133">Transmembrane helix</keyword>
<dbReference type="NCBIfam" id="TIGR01726">
    <property type="entry name" value="HEQRo_perm_3TM"/>
    <property type="match status" value="1"/>
</dbReference>
<comment type="subcellular location">
    <subcellularLocation>
        <location evidence="1 8">Cell membrane</location>
        <topology evidence="1 8">Multi-pass membrane protein</topology>
    </subcellularLocation>
</comment>
<dbReference type="PANTHER" id="PTHR30614">
    <property type="entry name" value="MEMBRANE COMPONENT OF AMINO ACID ABC TRANSPORTER"/>
    <property type="match status" value="1"/>
</dbReference>
<evidence type="ECO:0000256" key="3">
    <source>
        <dbReference type="ARBA" id="ARBA00022475"/>
    </source>
</evidence>
<name>A0A173USR1_9FIRM</name>
<dbReference type="Proteomes" id="UP000095727">
    <property type="component" value="Unassembled WGS sequence"/>
</dbReference>
<keyword evidence="5" id="KW-0029">Amino-acid transport</keyword>
<evidence type="ECO:0000313" key="13">
    <source>
        <dbReference type="Proteomes" id="UP000554488"/>
    </source>
</evidence>
<comment type="similarity">
    <text evidence="8">Belongs to the binding-protein-dependent transport system permease family.</text>
</comment>
<keyword evidence="3" id="KW-1003">Cell membrane</keyword>
<dbReference type="InterPro" id="IPR010065">
    <property type="entry name" value="AA_ABC_transptr_permease_3TM"/>
</dbReference>
<feature type="transmembrane region" description="Helical" evidence="8">
    <location>
        <begin position="57"/>
        <end position="80"/>
    </location>
</feature>
<dbReference type="EMBL" id="CYXR01000039">
    <property type="protein sequence ID" value="CUN17396.1"/>
    <property type="molecule type" value="Genomic_DNA"/>
</dbReference>
<evidence type="ECO:0000256" key="2">
    <source>
        <dbReference type="ARBA" id="ARBA00022448"/>
    </source>
</evidence>